<dbReference type="PROSITE" id="PS51186">
    <property type="entry name" value="GNAT"/>
    <property type="match status" value="1"/>
</dbReference>
<gene>
    <name evidence="5" type="ORF">BB560_001486</name>
</gene>
<feature type="domain" description="N-acetyltransferase" evidence="4">
    <location>
        <begin position="1"/>
        <end position="120"/>
    </location>
</feature>
<dbReference type="InterPro" id="IPR016181">
    <property type="entry name" value="Acyl_CoA_acyltransferase"/>
</dbReference>
<dbReference type="STRING" id="133381.A0A2T9ZHH9"/>
<evidence type="ECO:0000313" key="6">
    <source>
        <dbReference type="Proteomes" id="UP000245609"/>
    </source>
</evidence>
<dbReference type="PANTHER" id="PTHR23091">
    <property type="entry name" value="N-TERMINAL ACETYLTRANSFERASE"/>
    <property type="match status" value="1"/>
</dbReference>
<dbReference type="AlphaFoldDB" id="A0A2T9ZHH9"/>
<dbReference type="EMBL" id="MBFS01000170">
    <property type="protein sequence ID" value="PVV04020.1"/>
    <property type="molecule type" value="Genomic_DNA"/>
</dbReference>
<dbReference type="OrthoDB" id="25586at2759"/>
<accession>A0A2T9ZHH9</accession>
<name>A0A2T9ZHH9_9FUNG</name>
<evidence type="ECO:0000256" key="1">
    <source>
        <dbReference type="ARBA" id="ARBA00022679"/>
    </source>
</evidence>
<dbReference type="SUPFAM" id="SSF55729">
    <property type="entry name" value="Acyl-CoA N-acyltransferases (Nat)"/>
    <property type="match status" value="1"/>
</dbReference>
<comment type="caution">
    <text evidence="5">The sequence shown here is derived from an EMBL/GenBank/DDBJ whole genome shotgun (WGS) entry which is preliminary data.</text>
</comment>
<dbReference type="InterPro" id="IPR000182">
    <property type="entry name" value="GNAT_dom"/>
</dbReference>
<keyword evidence="6" id="KW-1185">Reference proteome</keyword>
<dbReference type="Pfam" id="PF00583">
    <property type="entry name" value="Acetyltransf_1"/>
    <property type="match status" value="1"/>
</dbReference>
<dbReference type="GO" id="GO:0031415">
    <property type="term" value="C:NatA complex"/>
    <property type="evidence" value="ECO:0007669"/>
    <property type="project" value="InterPro"/>
</dbReference>
<comment type="similarity">
    <text evidence="3">Belongs to the acetyltransferase family. ARD1 subfamily.</text>
</comment>
<reference evidence="5 6" key="1">
    <citation type="journal article" date="2018" name="MBio">
        <title>Comparative Genomics Reveals the Core Gene Toolbox for the Fungus-Insect Symbiosis.</title>
        <authorList>
            <person name="Wang Y."/>
            <person name="Stata M."/>
            <person name="Wang W."/>
            <person name="Stajich J.E."/>
            <person name="White M.M."/>
            <person name="Moncalvo J.M."/>
        </authorList>
    </citation>
    <scope>NUCLEOTIDE SEQUENCE [LARGE SCALE GENOMIC DNA]</scope>
    <source>
        <strain evidence="5 6">SC-DP-2</strain>
    </source>
</reference>
<protein>
    <recommendedName>
        <fullName evidence="4">N-acetyltransferase domain-containing protein</fullName>
    </recommendedName>
</protein>
<dbReference type="CDD" id="cd04301">
    <property type="entry name" value="NAT_SF"/>
    <property type="match status" value="1"/>
</dbReference>
<dbReference type="Proteomes" id="UP000245609">
    <property type="component" value="Unassembled WGS sequence"/>
</dbReference>
<evidence type="ECO:0000259" key="4">
    <source>
        <dbReference type="PROSITE" id="PS51186"/>
    </source>
</evidence>
<dbReference type="Gene3D" id="3.40.630.30">
    <property type="match status" value="1"/>
</dbReference>
<proteinExistence type="inferred from homology"/>
<dbReference type="PANTHER" id="PTHR23091:SF4">
    <property type="entry name" value="N-TERMINAL AMINO-ACID N(ALPHA)-ACETYLTRANSFERASE NATA"/>
    <property type="match status" value="1"/>
</dbReference>
<evidence type="ECO:0000256" key="3">
    <source>
        <dbReference type="ARBA" id="ARBA00025786"/>
    </source>
</evidence>
<dbReference type="InterPro" id="IPR045047">
    <property type="entry name" value="Ard1-like"/>
</dbReference>
<evidence type="ECO:0000313" key="5">
    <source>
        <dbReference type="EMBL" id="PVV04020.1"/>
    </source>
</evidence>
<keyword evidence="2" id="KW-0012">Acyltransferase</keyword>
<keyword evidence="1" id="KW-0808">Transferase</keyword>
<sequence length="120" mass="13416">MLNIRQARTVSGEVVGYVLSKLEDGVDNSANSGDSSKHGHITSISVMRKYRRLGLAKKLMLNAQQMMKTCYGVSMVSLHVRVSNTAAIHLYTKTLGFRIDHTEKKYYADGEDAYSMQLDL</sequence>
<evidence type="ECO:0000256" key="2">
    <source>
        <dbReference type="ARBA" id="ARBA00023315"/>
    </source>
</evidence>
<organism evidence="5 6">
    <name type="scientific">Smittium megazygosporum</name>
    <dbReference type="NCBI Taxonomy" id="133381"/>
    <lineage>
        <taxon>Eukaryota</taxon>
        <taxon>Fungi</taxon>
        <taxon>Fungi incertae sedis</taxon>
        <taxon>Zoopagomycota</taxon>
        <taxon>Kickxellomycotina</taxon>
        <taxon>Harpellomycetes</taxon>
        <taxon>Harpellales</taxon>
        <taxon>Legeriomycetaceae</taxon>
        <taxon>Smittium</taxon>
    </lineage>
</organism>
<dbReference type="GO" id="GO:0004596">
    <property type="term" value="F:protein-N-terminal amino-acid acetyltransferase activity"/>
    <property type="evidence" value="ECO:0007669"/>
    <property type="project" value="InterPro"/>
</dbReference>